<evidence type="ECO:0000313" key="2">
    <source>
        <dbReference type="EMBL" id="JAH64252.1"/>
    </source>
</evidence>
<keyword evidence="1" id="KW-1133">Transmembrane helix</keyword>
<sequence length="28" mass="3434">MHNALLVYLKFLLSFFGFYFPFGPWKHL</sequence>
<dbReference type="EMBL" id="GBXM01044325">
    <property type="protein sequence ID" value="JAH64252.1"/>
    <property type="molecule type" value="Transcribed_RNA"/>
</dbReference>
<dbReference type="AlphaFoldDB" id="A0A0E9UEQ7"/>
<keyword evidence="1" id="KW-0812">Transmembrane</keyword>
<proteinExistence type="predicted"/>
<name>A0A0E9UEQ7_ANGAN</name>
<reference evidence="2" key="2">
    <citation type="journal article" date="2015" name="Fish Shellfish Immunol.">
        <title>Early steps in the European eel (Anguilla anguilla)-Vibrio vulnificus interaction in the gills: Role of the RtxA13 toxin.</title>
        <authorList>
            <person name="Callol A."/>
            <person name="Pajuelo D."/>
            <person name="Ebbesson L."/>
            <person name="Teles M."/>
            <person name="MacKenzie S."/>
            <person name="Amaro C."/>
        </authorList>
    </citation>
    <scope>NUCLEOTIDE SEQUENCE</scope>
</reference>
<keyword evidence="1" id="KW-0472">Membrane</keyword>
<organism evidence="2">
    <name type="scientific">Anguilla anguilla</name>
    <name type="common">European freshwater eel</name>
    <name type="synonym">Muraena anguilla</name>
    <dbReference type="NCBI Taxonomy" id="7936"/>
    <lineage>
        <taxon>Eukaryota</taxon>
        <taxon>Metazoa</taxon>
        <taxon>Chordata</taxon>
        <taxon>Craniata</taxon>
        <taxon>Vertebrata</taxon>
        <taxon>Euteleostomi</taxon>
        <taxon>Actinopterygii</taxon>
        <taxon>Neopterygii</taxon>
        <taxon>Teleostei</taxon>
        <taxon>Anguilliformes</taxon>
        <taxon>Anguillidae</taxon>
        <taxon>Anguilla</taxon>
    </lineage>
</organism>
<reference evidence="2" key="1">
    <citation type="submission" date="2014-11" db="EMBL/GenBank/DDBJ databases">
        <authorList>
            <person name="Amaro Gonzalez C."/>
        </authorList>
    </citation>
    <scope>NUCLEOTIDE SEQUENCE</scope>
</reference>
<protein>
    <submittedName>
        <fullName evidence="2">Uncharacterized protein</fullName>
    </submittedName>
</protein>
<accession>A0A0E9UEQ7</accession>
<feature type="transmembrane region" description="Helical" evidence="1">
    <location>
        <begin position="6"/>
        <end position="25"/>
    </location>
</feature>
<evidence type="ECO:0000256" key="1">
    <source>
        <dbReference type="SAM" id="Phobius"/>
    </source>
</evidence>